<feature type="chain" id="PRO_5041341059" description="Secreted protein" evidence="1">
    <location>
        <begin position="27"/>
        <end position="84"/>
    </location>
</feature>
<evidence type="ECO:0000313" key="2">
    <source>
        <dbReference type="EMBL" id="KAK0490389.1"/>
    </source>
</evidence>
<keyword evidence="1" id="KW-0732">Signal</keyword>
<gene>
    <name evidence="2" type="ORF">IW261DRAFT_1431858</name>
</gene>
<dbReference type="Proteomes" id="UP001175227">
    <property type="component" value="Unassembled WGS sequence"/>
</dbReference>
<organism evidence="2 3">
    <name type="scientific">Armillaria novae-zelandiae</name>
    <dbReference type="NCBI Taxonomy" id="153914"/>
    <lineage>
        <taxon>Eukaryota</taxon>
        <taxon>Fungi</taxon>
        <taxon>Dikarya</taxon>
        <taxon>Basidiomycota</taxon>
        <taxon>Agaricomycotina</taxon>
        <taxon>Agaricomycetes</taxon>
        <taxon>Agaricomycetidae</taxon>
        <taxon>Agaricales</taxon>
        <taxon>Marasmiineae</taxon>
        <taxon>Physalacriaceae</taxon>
        <taxon>Armillaria</taxon>
    </lineage>
</organism>
<accession>A0AA39PUI7</accession>
<evidence type="ECO:0008006" key="4">
    <source>
        <dbReference type="Google" id="ProtNLM"/>
    </source>
</evidence>
<name>A0AA39PUI7_9AGAR</name>
<evidence type="ECO:0000313" key="3">
    <source>
        <dbReference type="Proteomes" id="UP001175227"/>
    </source>
</evidence>
<proteinExistence type="predicted"/>
<reference evidence="2" key="1">
    <citation type="submission" date="2023-06" db="EMBL/GenBank/DDBJ databases">
        <authorList>
            <consortium name="Lawrence Berkeley National Laboratory"/>
            <person name="Ahrendt S."/>
            <person name="Sahu N."/>
            <person name="Indic B."/>
            <person name="Wong-Bajracharya J."/>
            <person name="Merenyi Z."/>
            <person name="Ke H.-M."/>
            <person name="Monk M."/>
            <person name="Kocsube S."/>
            <person name="Drula E."/>
            <person name="Lipzen A."/>
            <person name="Balint B."/>
            <person name="Henrissat B."/>
            <person name="Andreopoulos B."/>
            <person name="Martin F.M."/>
            <person name="Harder C.B."/>
            <person name="Rigling D."/>
            <person name="Ford K.L."/>
            <person name="Foster G.D."/>
            <person name="Pangilinan J."/>
            <person name="Papanicolaou A."/>
            <person name="Barry K."/>
            <person name="LaButti K."/>
            <person name="Viragh M."/>
            <person name="Koriabine M."/>
            <person name="Yan M."/>
            <person name="Riley R."/>
            <person name="Champramary S."/>
            <person name="Plett K.L."/>
            <person name="Tsai I.J."/>
            <person name="Slot J."/>
            <person name="Sipos G."/>
            <person name="Plett J."/>
            <person name="Nagy L.G."/>
            <person name="Grigoriev I.V."/>
        </authorList>
    </citation>
    <scope>NUCLEOTIDE SEQUENCE</scope>
    <source>
        <strain evidence="2">ICMP 16352</strain>
    </source>
</reference>
<evidence type="ECO:0000256" key="1">
    <source>
        <dbReference type="SAM" id="SignalP"/>
    </source>
</evidence>
<feature type="signal peptide" evidence="1">
    <location>
        <begin position="1"/>
        <end position="26"/>
    </location>
</feature>
<sequence length="84" mass="9845">MVISYLWVIYSFLFRILEMLWPCVNTSFGCTKSIEKPSLVSQPTKCMLSYQHAPFSLEECLKDDMKIRASVIFPTKSGPEFWWL</sequence>
<dbReference type="EMBL" id="JAUEPR010000001">
    <property type="protein sequence ID" value="KAK0490389.1"/>
    <property type="molecule type" value="Genomic_DNA"/>
</dbReference>
<protein>
    <recommendedName>
        <fullName evidence="4">Secreted protein</fullName>
    </recommendedName>
</protein>
<keyword evidence="3" id="KW-1185">Reference proteome</keyword>
<dbReference type="AlphaFoldDB" id="A0AA39PUI7"/>
<comment type="caution">
    <text evidence="2">The sequence shown here is derived from an EMBL/GenBank/DDBJ whole genome shotgun (WGS) entry which is preliminary data.</text>
</comment>